<dbReference type="InterPro" id="IPR006015">
    <property type="entry name" value="Universal_stress_UspA"/>
</dbReference>
<feature type="domain" description="UspA" evidence="2">
    <location>
        <begin position="214"/>
        <end position="284"/>
    </location>
</feature>
<accession>A0A7W9YTF8</accession>
<dbReference type="PANTHER" id="PTHR46268">
    <property type="entry name" value="STRESS RESPONSE PROTEIN NHAX"/>
    <property type="match status" value="1"/>
</dbReference>
<evidence type="ECO:0000256" key="1">
    <source>
        <dbReference type="ARBA" id="ARBA00008791"/>
    </source>
</evidence>
<dbReference type="SUPFAM" id="SSF52402">
    <property type="entry name" value="Adenine nucleotide alpha hydrolases-like"/>
    <property type="match status" value="2"/>
</dbReference>
<feature type="domain" description="UspA" evidence="2">
    <location>
        <begin position="2"/>
        <end position="152"/>
    </location>
</feature>
<dbReference type="RefSeq" id="WP_077549642.1">
    <property type="nucleotide sequence ID" value="NZ_JACHEJ010000001.1"/>
</dbReference>
<dbReference type="InterPro" id="IPR006016">
    <property type="entry name" value="UspA"/>
</dbReference>
<organism evidence="3 4">
    <name type="scientific">Pseudorhizobium flavum</name>
    <dbReference type="NCBI Taxonomy" id="1335061"/>
    <lineage>
        <taxon>Bacteria</taxon>
        <taxon>Pseudomonadati</taxon>
        <taxon>Pseudomonadota</taxon>
        <taxon>Alphaproteobacteria</taxon>
        <taxon>Hyphomicrobiales</taxon>
        <taxon>Rhizobiaceae</taxon>
        <taxon>Rhizobium/Agrobacterium group</taxon>
        <taxon>Pseudorhizobium</taxon>
    </lineage>
</organism>
<keyword evidence="4" id="KW-1185">Reference proteome</keyword>
<evidence type="ECO:0000259" key="2">
    <source>
        <dbReference type="Pfam" id="PF00582"/>
    </source>
</evidence>
<dbReference type="PRINTS" id="PR01438">
    <property type="entry name" value="UNVRSLSTRESS"/>
</dbReference>
<reference evidence="3 4" key="1">
    <citation type="submission" date="2020-08" db="EMBL/GenBank/DDBJ databases">
        <title>Genomic Encyclopedia of Type Strains, Phase IV (KMG-IV): sequencing the most valuable type-strain genomes for metagenomic binning, comparative biology and taxonomic classification.</title>
        <authorList>
            <person name="Goeker M."/>
        </authorList>
    </citation>
    <scope>NUCLEOTIDE SEQUENCE [LARGE SCALE GENOMIC DNA]</scope>
    <source>
        <strain evidence="3 4">DSM 102134</strain>
    </source>
</reference>
<sequence>MTKVLALIDGSQYAQSVCDHVAWIGSRTDVSVDLLHVIGRRDVSTEPVNLSGNIGLGARTALLEELAELDAQKAKIAHKRGRLLLDGAKEQILAAGVAQVDTKLRNGDLVETVVDFEKEADLIVIGKRGEGADFAKGHLGSNLERVVRSTRKVIVIASRAFKPIQKVLIAYDGGSTALKAIDQVARNPILQGLPCKLVMAATDTAENRRKIEDASIILKAAGFPVETEVVQGEPNKVISEMIERDKFDLLVMGAYSHSRLRSLFLGSTTTEMIRSCKVPVAIFR</sequence>
<dbReference type="EMBL" id="JACHEJ010000001">
    <property type="protein sequence ID" value="MBB6178063.1"/>
    <property type="molecule type" value="Genomic_DNA"/>
</dbReference>
<evidence type="ECO:0000313" key="4">
    <source>
        <dbReference type="Proteomes" id="UP000535501"/>
    </source>
</evidence>
<dbReference type="PANTHER" id="PTHR46268:SF15">
    <property type="entry name" value="UNIVERSAL STRESS PROTEIN HP_0031"/>
    <property type="match status" value="1"/>
</dbReference>
<comment type="similarity">
    <text evidence="1">Belongs to the universal stress protein A family.</text>
</comment>
<gene>
    <name evidence="3" type="ORF">HNQ75_000006</name>
</gene>
<proteinExistence type="inferred from homology"/>
<comment type="caution">
    <text evidence="3">The sequence shown here is derived from an EMBL/GenBank/DDBJ whole genome shotgun (WGS) entry which is preliminary data.</text>
</comment>
<protein>
    <submittedName>
        <fullName evidence="3">Nucleotide-binding universal stress UspA family protein</fullName>
    </submittedName>
</protein>
<dbReference type="Proteomes" id="UP000535501">
    <property type="component" value="Unassembled WGS sequence"/>
</dbReference>
<name>A0A7W9YTF8_9HYPH</name>
<dbReference type="CDD" id="cd00293">
    <property type="entry name" value="USP-like"/>
    <property type="match status" value="2"/>
</dbReference>
<dbReference type="Pfam" id="PF00582">
    <property type="entry name" value="Usp"/>
    <property type="match status" value="2"/>
</dbReference>
<evidence type="ECO:0000313" key="3">
    <source>
        <dbReference type="EMBL" id="MBB6178063.1"/>
    </source>
</evidence>
<dbReference type="AlphaFoldDB" id="A0A7W9YTF8"/>
<dbReference type="Gene3D" id="3.40.50.12370">
    <property type="match status" value="1"/>
</dbReference>